<organism evidence="1">
    <name type="scientific">Phytophthora nicotianae</name>
    <name type="common">Potato buckeye rot agent</name>
    <name type="synonym">Phytophthora parasitica</name>
    <dbReference type="NCBI Taxonomy" id="4792"/>
    <lineage>
        <taxon>Eukaryota</taxon>
        <taxon>Sar</taxon>
        <taxon>Stramenopiles</taxon>
        <taxon>Oomycota</taxon>
        <taxon>Peronosporomycetes</taxon>
        <taxon>Peronosporales</taxon>
        <taxon>Peronosporaceae</taxon>
        <taxon>Phytophthora</taxon>
    </lineage>
</organism>
<name>W2KHP3_PHYNI</name>
<protein>
    <submittedName>
        <fullName evidence="1">Uncharacterized protein</fullName>
    </submittedName>
</protein>
<dbReference type="VEuPathDB" id="FungiDB:PPTG_15530"/>
<proteinExistence type="predicted"/>
<gene>
    <name evidence="1" type="ORF">L917_15984</name>
</gene>
<dbReference type="AlphaFoldDB" id="W2KHP3"/>
<reference evidence="1" key="1">
    <citation type="submission" date="2013-11" db="EMBL/GenBank/DDBJ databases">
        <title>The Genome Sequence of Phytophthora parasitica CHvinca01.</title>
        <authorList>
            <consortium name="The Broad Institute Genomics Platform"/>
            <person name="Russ C."/>
            <person name="Tyler B."/>
            <person name="Panabieres F."/>
            <person name="Shan W."/>
            <person name="Tripathy S."/>
            <person name="Grunwald N."/>
            <person name="Machado M."/>
            <person name="Johnson C.S."/>
            <person name="Arredondo F."/>
            <person name="Hong C."/>
            <person name="Coffey M."/>
            <person name="Young S.K."/>
            <person name="Zeng Q."/>
            <person name="Gargeya S."/>
            <person name="Fitzgerald M."/>
            <person name="Abouelleil A."/>
            <person name="Alvarado L."/>
            <person name="Chapman S.B."/>
            <person name="Gainer-Dewar J."/>
            <person name="Goldberg J."/>
            <person name="Griggs A."/>
            <person name="Gujja S."/>
            <person name="Hansen M."/>
            <person name="Howarth C."/>
            <person name="Imamovic A."/>
            <person name="Ireland A."/>
            <person name="Larimer J."/>
            <person name="McCowan C."/>
            <person name="Murphy C."/>
            <person name="Pearson M."/>
            <person name="Poon T.W."/>
            <person name="Priest M."/>
            <person name="Roberts A."/>
            <person name="Saif S."/>
            <person name="Shea T."/>
            <person name="Sykes S."/>
            <person name="Wortman J."/>
            <person name="Nusbaum C."/>
            <person name="Birren B."/>
        </authorList>
    </citation>
    <scope>NUCLEOTIDE SEQUENCE [LARGE SCALE GENOMIC DNA]</scope>
    <source>
        <strain evidence="1">CHvinca01</strain>
    </source>
</reference>
<dbReference type="Proteomes" id="UP000054423">
    <property type="component" value="Unassembled WGS sequence"/>
</dbReference>
<dbReference type="OrthoDB" id="114040at2759"/>
<dbReference type="EMBL" id="KI681882">
    <property type="protein sequence ID" value="ETL84144.1"/>
    <property type="molecule type" value="Genomic_DNA"/>
</dbReference>
<sequence length="262" mass="29707">MSTQVAASSRAHGSKSTDQCRREMVCNLLTQIFLLAERTRASKRSVSDAEAEPISLIELIQASYLIFERYGIGPPDDAVYHRYLLSLSINPERDWRKKILNLDLGAQPRVKRLCTGHRRAVESLDSGAQRRQKTEKDNTVRGATLVSDYSTPVRKSTLKSGFVFKEQRQHDRFGDMLSLDSPIQKIPVNDNEIVFPRPPTAENTEERQLQMITTSMEQWQATQAVKQLNLGRCENSEKIRKESVDLADEDAAKRVASRCAEN</sequence>
<accession>W2KHP3</accession>
<evidence type="ECO:0000313" key="1">
    <source>
        <dbReference type="EMBL" id="ETL84144.1"/>
    </source>
</evidence>